<evidence type="ECO:0000256" key="2">
    <source>
        <dbReference type="SAM" id="MobiDB-lite"/>
    </source>
</evidence>
<keyword evidence="4" id="KW-1185">Reference proteome</keyword>
<evidence type="ECO:0000313" key="4">
    <source>
        <dbReference type="Proteomes" id="UP000887540"/>
    </source>
</evidence>
<feature type="coiled-coil region" evidence="1">
    <location>
        <begin position="288"/>
        <end position="315"/>
    </location>
</feature>
<feature type="compositionally biased region" description="Basic and acidic residues" evidence="2">
    <location>
        <begin position="1155"/>
        <end position="1188"/>
    </location>
</feature>
<keyword evidence="3" id="KW-0812">Transmembrane</keyword>
<feature type="transmembrane region" description="Helical" evidence="3">
    <location>
        <begin position="474"/>
        <end position="494"/>
    </location>
</feature>
<reference evidence="5" key="1">
    <citation type="submission" date="2022-11" db="UniProtKB">
        <authorList>
            <consortium name="WormBaseParasite"/>
        </authorList>
    </citation>
    <scope>IDENTIFICATION</scope>
</reference>
<feature type="region of interest" description="Disordered" evidence="2">
    <location>
        <begin position="858"/>
        <end position="879"/>
    </location>
</feature>
<evidence type="ECO:0000313" key="5">
    <source>
        <dbReference type="WBParaSite" id="ACRNAN_scaffold4600.g27488.t1"/>
    </source>
</evidence>
<evidence type="ECO:0000256" key="1">
    <source>
        <dbReference type="SAM" id="Coils"/>
    </source>
</evidence>
<feature type="transmembrane region" description="Helical" evidence="3">
    <location>
        <begin position="934"/>
        <end position="954"/>
    </location>
</feature>
<keyword evidence="1" id="KW-0175">Coiled coil</keyword>
<dbReference type="PANTHER" id="PTHR33223">
    <property type="entry name" value="CCHC-TYPE DOMAIN-CONTAINING PROTEIN"/>
    <property type="match status" value="1"/>
</dbReference>
<feature type="compositionally biased region" description="Polar residues" evidence="2">
    <location>
        <begin position="894"/>
        <end position="903"/>
    </location>
</feature>
<feature type="compositionally biased region" description="Low complexity" evidence="2">
    <location>
        <begin position="864"/>
        <end position="879"/>
    </location>
</feature>
<feature type="region of interest" description="Disordered" evidence="2">
    <location>
        <begin position="1154"/>
        <end position="1188"/>
    </location>
</feature>
<feature type="region of interest" description="Disordered" evidence="2">
    <location>
        <begin position="29"/>
        <end position="64"/>
    </location>
</feature>
<feature type="region of interest" description="Disordered" evidence="2">
    <location>
        <begin position="894"/>
        <end position="915"/>
    </location>
</feature>
<sequence length="1608" mass="184140">MLAHGKLRILRKKELFFVPLQSKIYECKEQRNKQQEERRIRAERRREDKEASPPTTPHKDLQVEENKKIKGLMLNMSEYEILKQNMENMKAQLDQLYREIKKNNYHQNEPPPYRGKFDKREFEEWLVILNKYANANGWDQAECCKKLPIYLIEEASEAYDSLPDDAKTVWITVTTRLAEKFKRANNIERIWDQLNNRKQESYETPTEFAEAIKKLVKKGYPTSKFDDTARKTVTIQHFMKGIKPKIKTKILRKFEMKMPDNLEEALKIAEIEDQLHQSNKNQGDQETQQQVLQTAKQLEREIKSLQDKMDNLTVNAIAAVRSEENVTNMQSQQPRYVPQQQYVPQERGRGMPRRPWNHFRYSRGSNQQRNTEFIGYNAQGNAPIGYAQNPGSIGYAQGQRPTGFVAQDRYFRGQRGRRTSNRRGFNGRGFRRSSYRGRSGYSVYSINPEENPESHREVPPSAAPSLFQETLNSMFISIAFISVIFLCLISGASAHSLSEKIEVNAYQLCNLKAESQYVAPPMFSPCTIPEIRELYEAEVEIFVEKTEMTSIDIYSCSCVVHTTCIHPSLLSDHYTHKKNSYTISTENCWNLIKNGSLGSYKMKRIDESRWESDFTIPDFGMKFTQECRDNIQYVVLRGELQTCMGESIHSDLDWSMNGCRFKDRHCMVTGKMLVWEIPDERIFCKYASSGRYRALMTDNWVIINDLTAAFAMSSEVIQEEQFAIGCFPRGVKLMENGAAINILRILNGSMSESTNETLILSSSENDLNTTFRFRRYAEVDESEECEGNECDRKFLERKGYLTTTAIPNQTTKQSLTLSTTTKPKMTTTTTPTVTSTMIMPSTIKPSMTNITLKPKMTTASKAMPTTPKPSSTTTITNNPNTTVKMTITITSAIPPTRKTSTPKITRPQDDPAFSTNISSEEISDIEVERSWMTLVRIICGIIIACMVIGGFIYLKIKFYNTIRHVVNAITPTAPSEVEEAAVEEMELNHKPVKMLNYIPEVYAITLIDEETNLPKVKIHLNDQEVMALIDSASTDDIVSKEIIDKYKIPMIYEKIIGYAADKTEVIFMGLAKVTLRIGRIEVKNHKVLVLEQLPKNTNIIIGQSFFKTIKDLKHSMMLDLTNDVLIVCGESIQMIAPQNTKNAEININYLSRQNKQTDQKQKYHHDNKNKTNEIRTKQRNSDKKSKEEQIISPSVYSLIASLQPYLKVYLNNRSVVSLFDTGSGLTYCKRSTANNLGIKIQPLKRPISARAANSTRISFIGKIDVVIKIGEAILRKNILVSEDRFCPSPILIGMDTMREISAKGHTISIKPGDDSIQIGKSDLPMLCAGIIPEEYAEYNVRVPETMTLEAGREYLIFGKIDTDLPNTWTMMASHPKEDLDQSIIVGRTLCIPGSTKDVPIRLVIWGKGQVILHKNTIIAKLEYIEDTDREESKIKPFNPESELLNDKDYMEFKYPTYETNSINVGDTPHDPQYIPPEADWTRYVPDPPTTAIKTNKLSDRITSNGFGIITFRNGVWKLHSWKQSINKQNFSLLKQLIGKFEWRNSFVTRFCQISGLKKEIKTGRRRFGSLGTLEYVVSYNGAQKFQQMKLRIACELDNVDQMPLFQED</sequence>
<organism evidence="4 5">
    <name type="scientific">Acrobeloides nanus</name>
    <dbReference type="NCBI Taxonomy" id="290746"/>
    <lineage>
        <taxon>Eukaryota</taxon>
        <taxon>Metazoa</taxon>
        <taxon>Ecdysozoa</taxon>
        <taxon>Nematoda</taxon>
        <taxon>Chromadorea</taxon>
        <taxon>Rhabditida</taxon>
        <taxon>Tylenchina</taxon>
        <taxon>Cephalobomorpha</taxon>
        <taxon>Cephaloboidea</taxon>
        <taxon>Cephalobidae</taxon>
        <taxon>Acrobeloides</taxon>
    </lineage>
</organism>
<dbReference type="CDD" id="cd00303">
    <property type="entry name" value="retropepsin_like"/>
    <property type="match status" value="1"/>
</dbReference>
<dbReference type="InterPro" id="IPR021109">
    <property type="entry name" value="Peptidase_aspartic_dom_sf"/>
</dbReference>
<dbReference type="Proteomes" id="UP000887540">
    <property type="component" value="Unplaced"/>
</dbReference>
<keyword evidence="3" id="KW-1133">Transmembrane helix</keyword>
<dbReference type="Gene3D" id="2.40.70.10">
    <property type="entry name" value="Acid Proteases"/>
    <property type="match status" value="2"/>
</dbReference>
<dbReference type="Pfam" id="PF13975">
    <property type="entry name" value="gag-asp_proteas"/>
    <property type="match status" value="2"/>
</dbReference>
<evidence type="ECO:0000256" key="3">
    <source>
        <dbReference type="SAM" id="Phobius"/>
    </source>
</evidence>
<protein>
    <submittedName>
        <fullName evidence="5">Peptidase A2 domain-containing protein</fullName>
    </submittedName>
</protein>
<dbReference type="WBParaSite" id="ACRNAN_scaffold4600.g27488.t1">
    <property type="protein sequence ID" value="ACRNAN_scaffold4600.g27488.t1"/>
    <property type="gene ID" value="ACRNAN_scaffold4600.g27488"/>
</dbReference>
<dbReference type="PANTHER" id="PTHR33223:SF6">
    <property type="entry name" value="CCHC-TYPE DOMAIN-CONTAINING PROTEIN"/>
    <property type="match status" value="1"/>
</dbReference>
<proteinExistence type="predicted"/>
<dbReference type="SUPFAM" id="SSF50630">
    <property type="entry name" value="Acid proteases"/>
    <property type="match status" value="2"/>
</dbReference>
<keyword evidence="3" id="KW-0472">Membrane</keyword>
<accession>A0A914DZ83</accession>
<name>A0A914DZ83_9BILA</name>